<feature type="transmembrane region" description="Helical" evidence="10">
    <location>
        <begin position="120"/>
        <end position="137"/>
    </location>
</feature>
<protein>
    <recommendedName>
        <fullName evidence="2">histidine kinase</fullName>
        <ecNumber evidence="2">2.7.13.3</ecNumber>
    </recommendedName>
</protein>
<dbReference type="InterPro" id="IPR050482">
    <property type="entry name" value="Sensor_HK_TwoCompSys"/>
</dbReference>
<dbReference type="SMART" id="SM00387">
    <property type="entry name" value="HATPase_c"/>
    <property type="match status" value="1"/>
</dbReference>
<dbReference type="GO" id="GO:0000155">
    <property type="term" value="F:phosphorelay sensor kinase activity"/>
    <property type="evidence" value="ECO:0007669"/>
    <property type="project" value="InterPro"/>
</dbReference>
<evidence type="ECO:0000256" key="10">
    <source>
        <dbReference type="SAM" id="Phobius"/>
    </source>
</evidence>
<dbReference type="PANTHER" id="PTHR24421:SF10">
    <property type="entry name" value="NITRATE_NITRITE SENSOR PROTEIN NARQ"/>
    <property type="match status" value="1"/>
</dbReference>
<name>A0A2P8DFJ6_9ACTN</name>
<dbReference type="EC" id="2.7.13.3" evidence="2"/>
<keyword evidence="4" id="KW-0808">Transferase</keyword>
<proteinExistence type="predicted"/>
<dbReference type="SUPFAM" id="SSF55874">
    <property type="entry name" value="ATPase domain of HSP90 chaperone/DNA topoisomerase II/histidine kinase"/>
    <property type="match status" value="1"/>
</dbReference>
<keyword evidence="10" id="KW-1133">Transmembrane helix</keyword>
<feature type="compositionally biased region" description="Low complexity" evidence="9">
    <location>
        <begin position="389"/>
        <end position="403"/>
    </location>
</feature>
<keyword evidence="7" id="KW-0067">ATP-binding</keyword>
<dbReference type="GO" id="GO:0005524">
    <property type="term" value="F:ATP binding"/>
    <property type="evidence" value="ECO:0007669"/>
    <property type="project" value="UniProtKB-KW"/>
</dbReference>
<keyword evidence="3" id="KW-0597">Phosphoprotein</keyword>
<dbReference type="Pfam" id="PF07730">
    <property type="entry name" value="HisKA_3"/>
    <property type="match status" value="1"/>
</dbReference>
<dbReference type="GO" id="GO:0046983">
    <property type="term" value="F:protein dimerization activity"/>
    <property type="evidence" value="ECO:0007669"/>
    <property type="project" value="InterPro"/>
</dbReference>
<organism evidence="12 13">
    <name type="scientific">Murinocardiopsis flavida</name>
    <dbReference type="NCBI Taxonomy" id="645275"/>
    <lineage>
        <taxon>Bacteria</taxon>
        <taxon>Bacillati</taxon>
        <taxon>Actinomycetota</taxon>
        <taxon>Actinomycetes</taxon>
        <taxon>Streptosporangiales</taxon>
        <taxon>Nocardiopsidaceae</taxon>
        <taxon>Murinocardiopsis</taxon>
    </lineage>
</organism>
<evidence type="ECO:0000313" key="12">
    <source>
        <dbReference type="EMBL" id="PSK95991.1"/>
    </source>
</evidence>
<dbReference type="InterPro" id="IPR036890">
    <property type="entry name" value="HATPase_C_sf"/>
</dbReference>
<feature type="transmembrane region" description="Helical" evidence="10">
    <location>
        <begin position="149"/>
        <end position="169"/>
    </location>
</feature>
<dbReference type="Gene3D" id="3.30.565.10">
    <property type="entry name" value="Histidine kinase-like ATPase, C-terminal domain"/>
    <property type="match status" value="1"/>
</dbReference>
<evidence type="ECO:0000256" key="9">
    <source>
        <dbReference type="SAM" id="MobiDB-lite"/>
    </source>
</evidence>
<dbReference type="GO" id="GO:0016020">
    <property type="term" value="C:membrane"/>
    <property type="evidence" value="ECO:0007669"/>
    <property type="project" value="InterPro"/>
</dbReference>
<dbReference type="Pfam" id="PF02518">
    <property type="entry name" value="HATPase_c"/>
    <property type="match status" value="1"/>
</dbReference>
<sequence>MFTTAAVVLAGTFALDLRGALMAPGIPAELWQAPPFSTATFVPAASGGITALFALAALALRRRPAFAATAAALAPLVPFAASTVLWTRPQGPYGYWFGTTETLAVLLAVTVVIVRHRPAVAAPAVLAAVLTIVSGAWRDVPTLEQLGLLGFLGRSIQPCVMLLVPGCVLRWRRFRQRQRIEEVRREERLAISRELHDVVAHQVTGIVVQVQALRHAEARDDAELVREALPEIEAAGARALAAMRAMVAALRDPGETASAPRDTAAALADLERPAHDGRPGVVVETAGPLADLPPATGSAVARIAQEGVTNALRHARDATRILVRARADASEVRVDVADDGRTAAVRGGGHGYGLVGMGERARLLGGSCTAGPASDGPGWLLRARLPLPAAAEPGGAPEPAAAARGEERAQ</sequence>
<keyword evidence="6 12" id="KW-0418">Kinase</keyword>
<feature type="transmembrane region" description="Helical" evidence="10">
    <location>
        <begin position="65"/>
        <end position="87"/>
    </location>
</feature>
<comment type="caution">
    <text evidence="12">The sequence shown here is derived from an EMBL/GenBank/DDBJ whole genome shotgun (WGS) entry which is preliminary data.</text>
</comment>
<dbReference type="Gene3D" id="1.20.5.1930">
    <property type="match status" value="1"/>
</dbReference>
<dbReference type="CDD" id="cd16917">
    <property type="entry name" value="HATPase_UhpB-NarQ-NarX-like"/>
    <property type="match status" value="1"/>
</dbReference>
<feature type="region of interest" description="Disordered" evidence="9">
    <location>
        <begin position="389"/>
        <end position="410"/>
    </location>
</feature>
<dbReference type="InterPro" id="IPR011712">
    <property type="entry name" value="Sig_transdc_His_kin_sub3_dim/P"/>
</dbReference>
<evidence type="ECO:0000256" key="2">
    <source>
        <dbReference type="ARBA" id="ARBA00012438"/>
    </source>
</evidence>
<evidence type="ECO:0000259" key="11">
    <source>
        <dbReference type="SMART" id="SM00387"/>
    </source>
</evidence>
<feature type="transmembrane region" description="Helical" evidence="10">
    <location>
        <begin position="38"/>
        <end position="58"/>
    </location>
</feature>
<keyword evidence="5" id="KW-0547">Nucleotide-binding</keyword>
<keyword evidence="10" id="KW-0812">Transmembrane</keyword>
<gene>
    <name evidence="12" type="ORF">CLV63_113154</name>
</gene>
<evidence type="ECO:0000256" key="8">
    <source>
        <dbReference type="ARBA" id="ARBA00023012"/>
    </source>
</evidence>
<dbReference type="AlphaFoldDB" id="A0A2P8DFJ6"/>
<evidence type="ECO:0000256" key="5">
    <source>
        <dbReference type="ARBA" id="ARBA00022741"/>
    </source>
</evidence>
<keyword evidence="8" id="KW-0902">Two-component regulatory system</keyword>
<keyword evidence="13" id="KW-1185">Reference proteome</keyword>
<dbReference type="InterPro" id="IPR003594">
    <property type="entry name" value="HATPase_dom"/>
</dbReference>
<evidence type="ECO:0000256" key="3">
    <source>
        <dbReference type="ARBA" id="ARBA00022553"/>
    </source>
</evidence>
<dbReference type="EMBL" id="PYGA01000013">
    <property type="protein sequence ID" value="PSK95991.1"/>
    <property type="molecule type" value="Genomic_DNA"/>
</dbReference>
<reference evidence="12 13" key="1">
    <citation type="submission" date="2018-03" db="EMBL/GenBank/DDBJ databases">
        <title>Genomic Encyclopedia of Archaeal and Bacterial Type Strains, Phase II (KMG-II): from individual species to whole genera.</title>
        <authorList>
            <person name="Goeker M."/>
        </authorList>
    </citation>
    <scope>NUCLEOTIDE SEQUENCE [LARGE SCALE GENOMIC DNA]</scope>
    <source>
        <strain evidence="12 13">DSM 45312</strain>
    </source>
</reference>
<dbReference type="PANTHER" id="PTHR24421">
    <property type="entry name" value="NITRATE/NITRITE SENSOR PROTEIN NARX-RELATED"/>
    <property type="match status" value="1"/>
</dbReference>
<evidence type="ECO:0000313" key="13">
    <source>
        <dbReference type="Proteomes" id="UP000240542"/>
    </source>
</evidence>
<accession>A0A2P8DFJ6</accession>
<evidence type="ECO:0000256" key="1">
    <source>
        <dbReference type="ARBA" id="ARBA00000085"/>
    </source>
</evidence>
<evidence type="ECO:0000256" key="6">
    <source>
        <dbReference type="ARBA" id="ARBA00022777"/>
    </source>
</evidence>
<evidence type="ECO:0000256" key="7">
    <source>
        <dbReference type="ARBA" id="ARBA00022840"/>
    </source>
</evidence>
<evidence type="ECO:0000256" key="4">
    <source>
        <dbReference type="ARBA" id="ARBA00022679"/>
    </source>
</evidence>
<keyword evidence="10" id="KW-0472">Membrane</keyword>
<comment type="catalytic activity">
    <reaction evidence="1">
        <text>ATP + protein L-histidine = ADP + protein N-phospho-L-histidine.</text>
        <dbReference type="EC" id="2.7.13.3"/>
    </reaction>
</comment>
<dbReference type="Proteomes" id="UP000240542">
    <property type="component" value="Unassembled WGS sequence"/>
</dbReference>
<feature type="domain" description="Histidine kinase/HSP90-like ATPase" evidence="11">
    <location>
        <begin position="295"/>
        <end position="391"/>
    </location>
</feature>
<feature type="transmembrane region" description="Helical" evidence="10">
    <location>
        <begin position="93"/>
        <end position="113"/>
    </location>
</feature>